<dbReference type="InterPro" id="IPR002168">
    <property type="entry name" value="Lipase_GDXG_HIS_AS"/>
</dbReference>
<evidence type="ECO:0000313" key="6">
    <source>
        <dbReference type="Proteomes" id="UP001497512"/>
    </source>
</evidence>
<protein>
    <recommendedName>
        <fullName evidence="4">Alpha/beta hydrolase fold-3 domain-containing protein</fullName>
    </recommendedName>
</protein>
<evidence type="ECO:0000313" key="5">
    <source>
        <dbReference type="EMBL" id="CAK9193620.1"/>
    </source>
</evidence>
<dbReference type="InterPro" id="IPR013094">
    <property type="entry name" value="AB_hydrolase_3"/>
</dbReference>
<dbReference type="PANTHER" id="PTHR23024">
    <property type="entry name" value="ARYLACETAMIDE DEACETYLASE"/>
    <property type="match status" value="1"/>
</dbReference>
<gene>
    <name evidence="5" type="ORF">CSSPTR1EN2_LOCUS2117</name>
</gene>
<dbReference type="InterPro" id="IPR029058">
    <property type="entry name" value="AB_hydrolase_fold"/>
</dbReference>
<keyword evidence="6" id="KW-1185">Reference proteome</keyword>
<evidence type="ECO:0000256" key="3">
    <source>
        <dbReference type="SAM" id="MobiDB-lite"/>
    </source>
</evidence>
<dbReference type="Pfam" id="PF07859">
    <property type="entry name" value="Abhydrolase_3"/>
    <property type="match status" value="1"/>
</dbReference>
<feature type="region of interest" description="Disordered" evidence="3">
    <location>
        <begin position="137"/>
        <end position="160"/>
    </location>
</feature>
<feature type="compositionally biased region" description="Low complexity" evidence="3">
    <location>
        <begin position="145"/>
        <end position="159"/>
    </location>
</feature>
<reference evidence="5" key="1">
    <citation type="submission" date="2024-02" db="EMBL/GenBank/DDBJ databases">
        <authorList>
            <consortium name="ELIXIR-Norway"/>
            <consortium name="Elixir Norway"/>
        </authorList>
    </citation>
    <scope>NUCLEOTIDE SEQUENCE</scope>
</reference>
<name>A0ABP0TGV9_9BRYO</name>
<dbReference type="Gene3D" id="3.40.50.1820">
    <property type="entry name" value="alpha/beta hydrolase"/>
    <property type="match status" value="1"/>
</dbReference>
<accession>A0ABP0TGV9</accession>
<evidence type="ECO:0000256" key="1">
    <source>
        <dbReference type="ARBA" id="ARBA00010515"/>
    </source>
</evidence>
<sequence>MPSVGVKFQSALFKLMFKRHMLSLGGATAAATKHDGNGVVSSSSWSSSAAAATTPANASFVDGVATKDINIDPLLALSLRIFLPQSALPNHTRAVFLGKVVDKQFDSEDNNSREDNNNNNNNFGDWIHEDELQILDSTSRRRSRSGTTTTTTTGYRGYTPSNSITNHKKLPIMVQFHGGAFVSGSKDSAANDIFCRRMAKACNVIVVAVGYRLAPEYKCPSAYEDGFEALNWLAKQANLAECSKSSTHVPAGFMRKGSDSYKELVDSFGNFALEPWIAAHGDVTRTIVLGVSSGGNIADHVTRMAIRAGSSLEPVKVVAQVLMYPFFLGKLPTHSEMKLANTYFFDKASCLLAWKHFLPSTEFELDHPAADPLISGREPPLKQMPPTLTVVAELDWMKDRAIAYSEALRKAGIDATVLEYKDAVHEFATLDVLVKSRQAESCAEDMAIWVKKHVSDKGTEFSY</sequence>
<dbReference type="SUPFAM" id="SSF53474">
    <property type="entry name" value="alpha/beta-Hydrolases"/>
    <property type="match status" value="1"/>
</dbReference>
<feature type="domain" description="Alpha/beta hydrolase fold-3" evidence="4">
    <location>
        <begin position="173"/>
        <end position="428"/>
    </location>
</feature>
<evidence type="ECO:0000259" key="4">
    <source>
        <dbReference type="Pfam" id="PF07859"/>
    </source>
</evidence>
<dbReference type="EMBL" id="OZ019902">
    <property type="protein sequence ID" value="CAK9193620.1"/>
    <property type="molecule type" value="Genomic_DNA"/>
</dbReference>
<keyword evidence="2" id="KW-0378">Hydrolase</keyword>
<organism evidence="5 6">
    <name type="scientific">Sphagnum troendelagicum</name>
    <dbReference type="NCBI Taxonomy" id="128251"/>
    <lineage>
        <taxon>Eukaryota</taxon>
        <taxon>Viridiplantae</taxon>
        <taxon>Streptophyta</taxon>
        <taxon>Embryophyta</taxon>
        <taxon>Bryophyta</taxon>
        <taxon>Sphagnophytina</taxon>
        <taxon>Sphagnopsida</taxon>
        <taxon>Sphagnales</taxon>
        <taxon>Sphagnaceae</taxon>
        <taxon>Sphagnum</taxon>
    </lineage>
</organism>
<evidence type="ECO:0000256" key="2">
    <source>
        <dbReference type="ARBA" id="ARBA00022801"/>
    </source>
</evidence>
<dbReference type="PANTHER" id="PTHR23024:SF211">
    <property type="entry name" value="B1065G12.16 PROTEIN"/>
    <property type="match status" value="1"/>
</dbReference>
<proteinExistence type="inferred from homology"/>
<comment type="similarity">
    <text evidence="1">Belongs to the 'GDXG' lipolytic enzyme family.</text>
</comment>
<dbReference type="PROSITE" id="PS01173">
    <property type="entry name" value="LIPASE_GDXG_HIS"/>
    <property type="match status" value="1"/>
</dbReference>
<dbReference type="InterPro" id="IPR050466">
    <property type="entry name" value="Carboxylest/Gibb_receptor"/>
</dbReference>
<dbReference type="Proteomes" id="UP001497512">
    <property type="component" value="Chromosome 10"/>
</dbReference>